<dbReference type="Pfam" id="PF03070">
    <property type="entry name" value="TENA_THI-4"/>
    <property type="match status" value="1"/>
</dbReference>
<feature type="domain" description="Thiaminase-2/PQQC" evidence="1">
    <location>
        <begin position="17"/>
        <end position="200"/>
    </location>
</feature>
<evidence type="ECO:0000259" key="1">
    <source>
        <dbReference type="Pfam" id="PF03070"/>
    </source>
</evidence>
<dbReference type="CDD" id="cd19357">
    <property type="entry name" value="TenA_E_At3g16990-like"/>
    <property type="match status" value="1"/>
</dbReference>
<dbReference type="SUPFAM" id="SSF48613">
    <property type="entry name" value="Heme oxygenase-like"/>
    <property type="match status" value="1"/>
</dbReference>
<dbReference type="PANTHER" id="PTHR41813:SF2">
    <property type="entry name" value="REGULATOR PAB1642, PUTATIVE (AFU_ORTHOLOGUE AFUA_3G11955)-RELATED"/>
    <property type="match status" value="1"/>
</dbReference>
<dbReference type="AlphaFoldDB" id="A0AAV9WIR5"/>
<name>A0AAV9WIR5_9PEZI</name>
<dbReference type="Proteomes" id="UP001370758">
    <property type="component" value="Unassembled WGS sequence"/>
</dbReference>
<gene>
    <name evidence="2" type="ORF">TWF481_004175</name>
</gene>
<dbReference type="InterPro" id="IPR004305">
    <property type="entry name" value="Thiaminase-2/PQQC"/>
</dbReference>
<keyword evidence="3" id="KW-1185">Reference proteome</keyword>
<dbReference type="InterPro" id="IPR016084">
    <property type="entry name" value="Haem_Oase-like_multi-hlx"/>
</dbReference>
<evidence type="ECO:0000313" key="3">
    <source>
        <dbReference type="Proteomes" id="UP001370758"/>
    </source>
</evidence>
<proteinExistence type="predicted"/>
<organism evidence="2 3">
    <name type="scientific">Arthrobotrys musiformis</name>
    <dbReference type="NCBI Taxonomy" id="47236"/>
    <lineage>
        <taxon>Eukaryota</taxon>
        <taxon>Fungi</taxon>
        <taxon>Dikarya</taxon>
        <taxon>Ascomycota</taxon>
        <taxon>Pezizomycotina</taxon>
        <taxon>Orbiliomycetes</taxon>
        <taxon>Orbiliales</taxon>
        <taxon>Orbiliaceae</taxon>
        <taxon>Arthrobotrys</taxon>
    </lineage>
</organism>
<accession>A0AAV9WIR5</accession>
<dbReference type="Gene3D" id="1.20.910.10">
    <property type="entry name" value="Heme oxygenase-like"/>
    <property type="match status" value="1"/>
</dbReference>
<dbReference type="PANTHER" id="PTHR41813">
    <property type="entry name" value="REGULATOR PAB1642, PUTATIVE (AFU_ORTHOLOGUE AFUA_3G11955)-RELATED"/>
    <property type="match status" value="1"/>
</dbReference>
<sequence length="231" mass="25739">MKPTLTTHLLTLTPSAYKSATTHPFLTAAATNSLPRSTILKWLLQDRHYALSYISFIGSLLSKLTIPTTSSRLSSLSWKIATTLIFSLDNIKSELELFDKTLIEEFGWSSEDEVGVEPITRAYQDLFAGAGAGKAGLLEGMVVLWASERCYFDAWGFAKASAESTGEGVMTKVFIPNWTSEGFKQFVDTLEELVDGIAKEEGVEVGGEIWGRSEVVWRQVLWLEERFWPDV</sequence>
<dbReference type="InterPro" id="IPR053261">
    <property type="entry name" value="Polyketide-peptide_reg"/>
</dbReference>
<dbReference type="EMBL" id="JAVHJL010000002">
    <property type="protein sequence ID" value="KAK6509430.1"/>
    <property type="molecule type" value="Genomic_DNA"/>
</dbReference>
<protein>
    <recommendedName>
        <fullName evidence="1">Thiaminase-2/PQQC domain-containing protein</fullName>
    </recommendedName>
</protein>
<reference evidence="2 3" key="1">
    <citation type="submission" date="2023-08" db="EMBL/GenBank/DDBJ databases">
        <authorList>
            <person name="Palmer J.M."/>
        </authorList>
    </citation>
    <scope>NUCLEOTIDE SEQUENCE [LARGE SCALE GENOMIC DNA]</scope>
    <source>
        <strain evidence="2 3">TWF481</strain>
    </source>
</reference>
<dbReference type="GO" id="GO:0006772">
    <property type="term" value="P:thiamine metabolic process"/>
    <property type="evidence" value="ECO:0007669"/>
    <property type="project" value="UniProtKB-ARBA"/>
</dbReference>
<comment type="caution">
    <text evidence="2">The sequence shown here is derived from an EMBL/GenBank/DDBJ whole genome shotgun (WGS) entry which is preliminary data.</text>
</comment>
<evidence type="ECO:0000313" key="2">
    <source>
        <dbReference type="EMBL" id="KAK6509430.1"/>
    </source>
</evidence>